<dbReference type="SUPFAM" id="SSF49464">
    <property type="entry name" value="Carboxypeptidase regulatory domain-like"/>
    <property type="match status" value="1"/>
</dbReference>
<evidence type="ECO:0000256" key="3">
    <source>
        <dbReference type="ARBA" id="ARBA00022452"/>
    </source>
</evidence>
<gene>
    <name evidence="11" type="ORF">PQ465_10170</name>
</gene>
<keyword evidence="5 9" id="KW-0732">Signal</keyword>
<evidence type="ECO:0000256" key="9">
    <source>
        <dbReference type="SAM" id="SignalP"/>
    </source>
</evidence>
<protein>
    <submittedName>
        <fullName evidence="11">TonB-dependent receptor plug domain-containing protein</fullName>
    </submittedName>
</protein>
<dbReference type="EMBL" id="CP117880">
    <property type="protein sequence ID" value="WDF70720.1"/>
    <property type="molecule type" value="Genomic_DNA"/>
</dbReference>
<dbReference type="InterPro" id="IPR037066">
    <property type="entry name" value="Plug_dom_sf"/>
</dbReference>
<dbReference type="Proteomes" id="UP001221558">
    <property type="component" value="Chromosome"/>
</dbReference>
<feature type="domain" description="TonB-dependent receptor plug" evidence="10">
    <location>
        <begin position="122"/>
        <end position="226"/>
    </location>
</feature>
<evidence type="ECO:0000256" key="5">
    <source>
        <dbReference type="ARBA" id="ARBA00022729"/>
    </source>
</evidence>
<evidence type="ECO:0000256" key="7">
    <source>
        <dbReference type="ARBA" id="ARBA00023237"/>
    </source>
</evidence>
<evidence type="ECO:0000256" key="6">
    <source>
        <dbReference type="ARBA" id="ARBA00023136"/>
    </source>
</evidence>
<accession>A0ABY7WQW3</accession>
<comment type="similarity">
    <text evidence="8">Belongs to the TonB-dependent receptor family.</text>
</comment>
<dbReference type="Gene3D" id="2.60.40.1120">
    <property type="entry name" value="Carboxypeptidase-like, regulatory domain"/>
    <property type="match status" value="1"/>
</dbReference>
<dbReference type="InterPro" id="IPR036942">
    <property type="entry name" value="Beta-barrel_TonB_sf"/>
</dbReference>
<dbReference type="RefSeq" id="WP_274269424.1">
    <property type="nucleotide sequence ID" value="NZ_CP117880.1"/>
</dbReference>
<dbReference type="InterPro" id="IPR008969">
    <property type="entry name" value="CarboxyPept-like_regulatory"/>
</dbReference>
<dbReference type="Gene3D" id="2.40.170.20">
    <property type="entry name" value="TonB-dependent receptor, beta-barrel domain"/>
    <property type="match status" value="1"/>
</dbReference>
<evidence type="ECO:0000313" key="11">
    <source>
        <dbReference type="EMBL" id="WDF70720.1"/>
    </source>
</evidence>
<keyword evidence="11" id="KW-0675">Receptor</keyword>
<dbReference type="InterPro" id="IPR012910">
    <property type="entry name" value="Plug_dom"/>
</dbReference>
<proteinExistence type="inferred from homology"/>
<evidence type="ECO:0000256" key="8">
    <source>
        <dbReference type="PROSITE-ProRule" id="PRU01360"/>
    </source>
</evidence>
<comment type="subcellular location">
    <subcellularLocation>
        <location evidence="1 8">Cell outer membrane</location>
        <topology evidence="1 8">Multi-pass membrane protein</topology>
    </subcellularLocation>
</comment>
<dbReference type="InterPro" id="IPR039426">
    <property type="entry name" value="TonB-dep_rcpt-like"/>
</dbReference>
<evidence type="ECO:0000256" key="2">
    <source>
        <dbReference type="ARBA" id="ARBA00022448"/>
    </source>
</evidence>
<dbReference type="PANTHER" id="PTHR30069:SF29">
    <property type="entry name" value="HEMOGLOBIN AND HEMOGLOBIN-HAPTOGLOBIN-BINDING PROTEIN 1-RELATED"/>
    <property type="match status" value="1"/>
</dbReference>
<dbReference type="Gene3D" id="2.170.130.10">
    <property type="entry name" value="TonB-dependent receptor, plug domain"/>
    <property type="match status" value="1"/>
</dbReference>
<dbReference type="Pfam" id="PF07715">
    <property type="entry name" value="Plug"/>
    <property type="match status" value="1"/>
</dbReference>
<keyword evidence="12" id="KW-1185">Reference proteome</keyword>
<feature type="chain" id="PRO_5047273660" evidence="9">
    <location>
        <begin position="21"/>
        <end position="799"/>
    </location>
</feature>
<reference evidence="11 12" key="1">
    <citation type="submission" date="2023-02" db="EMBL/GenBank/DDBJ databases">
        <title>Genome sequence of Sphingobacterium sp. KACC 22765.</title>
        <authorList>
            <person name="Kim S."/>
            <person name="Heo J."/>
            <person name="Kwon S.-W."/>
        </authorList>
    </citation>
    <scope>NUCLEOTIDE SEQUENCE [LARGE SCALE GENOMIC DNA]</scope>
    <source>
        <strain evidence="11 12">KACC 22765</strain>
    </source>
</reference>
<name>A0ABY7WQW3_9SPHI</name>
<evidence type="ECO:0000256" key="4">
    <source>
        <dbReference type="ARBA" id="ARBA00022692"/>
    </source>
</evidence>
<dbReference type="Pfam" id="PF13715">
    <property type="entry name" value="CarbopepD_reg_2"/>
    <property type="match status" value="1"/>
</dbReference>
<evidence type="ECO:0000313" key="12">
    <source>
        <dbReference type="Proteomes" id="UP001221558"/>
    </source>
</evidence>
<organism evidence="11 12">
    <name type="scientific">Sphingobacterium oryzagri</name>
    <dbReference type="NCBI Taxonomy" id="3025669"/>
    <lineage>
        <taxon>Bacteria</taxon>
        <taxon>Pseudomonadati</taxon>
        <taxon>Bacteroidota</taxon>
        <taxon>Sphingobacteriia</taxon>
        <taxon>Sphingobacteriales</taxon>
        <taxon>Sphingobacteriaceae</taxon>
        <taxon>Sphingobacterium</taxon>
    </lineage>
</organism>
<keyword evidence="6 8" id="KW-0472">Membrane</keyword>
<keyword evidence="2 8" id="KW-0813">Transport</keyword>
<dbReference type="SUPFAM" id="SSF56935">
    <property type="entry name" value="Porins"/>
    <property type="match status" value="1"/>
</dbReference>
<keyword evidence="7 8" id="KW-0998">Cell outer membrane</keyword>
<feature type="signal peptide" evidence="9">
    <location>
        <begin position="1"/>
        <end position="20"/>
    </location>
</feature>
<dbReference type="PANTHER" id="PTHR30069">
    <property type="entry name" value="TONB-DEPENDENT OUTER MEMBRANE RECEPTOR"/>
    <property type="match status" value="1"/>
</dbReference>
<dbReference type="PROSITE" id="PS52016">
    <property type="entry name" value="TONB_DEPENDENT_REC_3"/>
    <property type="match status" value="1"/>
</dbReference>
<keyword evidence="4 8" id="KW-0812">Transmembrane</keyword>
<evidence type="ECO:0000259" key="10">
    <source>
        <dbReference type="Pfam" id="PF07715"/>
    </source>
</evidence>
<sequence length="799" mass="89972">MNKFLCVVIIWVAATLHVCAQNTAGILIGKVIQANGMPLEGATIAVAHSKRQTVTDEHGKYVIRLPLGEHVIACSYVGFKTVHKTVKLVRPGKHFADFTIDASAERKIDDVEVSSKTAITNVRESPYNVVALDAKSFYNTNLDLAHLLDKASGVNIRESGGVGSDLSVSLNGFTGRYVKIFMDGVPMQGFGSAFQLNNIPVNIADRIEVYKGVVPIEFGTDAIGGVINIVTNQTANTYVDASYSYGSFNTHRTNVSFGHTTKKGFTFQLNAFQNYSDNSYRVKTRILDVATGNYSMEDQWVRRFHDTYHNETIMAKVGFVNKPWADRLLFGLTLGQEQADIQHANIMQVAFGKRERNGHSVLPSISYEKKNLFIKNLNLNVNGNYNRNYNQNIDTAAAQYSWNGDYRVTNTIGESAESMAEFYNNNGSVTANLGYTYKEKHRFRLNNVFTGYERRNADERAFATDLASASDTMVRRSFKNILGFEYQLQYNKNWVTSMFLKSYAQDVTGPVDTSSVASRSSFAQQDRAFSAMGYGIASTYLFRDFQIKASFEKAYRLPTDNELFGDEVLEVGNSTLRAENSLNYNLGVAYHAQIRNDHNVYADVSFLYRDTRDYIRRIASQAVFGASAGTASSENHGRVANMGVNVELRYNYKNKLDMGGTFTYQNLRDRERFSSSFSTLPSLTYNDRVPNVPYAFGNFDANYNFSNMLKMNDVLTVGYALNYIHEFFLRWEGNGADKHVVPGQLSHDANVTYVFAGGKYNLAFEARNFSNELLYDNFSLQKPGRAFSVKFRYYFMKKH</sequence>
<evidence type="ECO:0000256" key="1">
    <source>
        <dbReference type="ARBA" id="ARBA00004571"/>
    </source>
</evidence>
<keyword evidence="3 8" id="KW-1134">Transmembrane beta strand</keyword>